<keyword evidence="2" id="KW-1185">Reference proteome</keyword>
<evidence type="ECO:0000313" key="2">
    <source>
        <dbReference type="Proteomes" id="UP001259587"/>
    </source>
</evidence>
<organism evidence="1 2">
    <name type="scientific">Pseudomonas hunanensis</name>
    <dbReference type="NCBI Taxonomy" id="1247546"/>
    <lineage>
        <taxon>Bacteria</taxon>
        <taxon>Pseudomonadati</taxon>
        <taxon>Pseudomonadota</taxon>
        <taxon>Gammaproteobacteria</taxon>
        <taxon>Pseudomonadales</taxon>
        <taxon>Pseudomonadaceae</taxon>
        <taxon>Pseudomonas</taxon>
    </lineage>
</organism>
<name>A0ACC6K201_9PSED</name>
<dbReference type="EMBL" id="JAVDTH010000009">
    <property type="protein sequence ID" value="MDR6712412.1"/>
    <property type="molecule type" value="Genomic_DNA"/>
</dbReference>
<gene>
    <name evidence="1" type="ORF">J2W83_002013</name>
</gene>
<accession>A0ACC6K201</accession>
<evidence type="ECO:0000313" key="1">
    <source>
        <dbReference type="EMBL" id="MDR6712412.1"/>
    </source>
</evidence>
<sequence length="506" mass="53107">MGRLWALCVGLSLCSAALALDLTPAEHAGKRLYREGVASGDAQVVARVGVGDMSVPASVLPCAGCHGRDGRGRSEGGVRPSSLDWQRLSAGQGLRQANGRSYAAYTDASLARAIQHGLDPAGNRLDPAMPRFDMSLADQRNLTAYLKRLGDERDPGVEPNVLRLGTLLPASGPLAEAGRVVRAVLDDGLAQLNQQGGIHGRRLQLVVLDPGEDAASAGLALQRLLDDESIFALISPLAPLLDARLAAELERRGVPLIGSSPRSGDSPQMFDPMPGLSEQLLSVATHARDALGLASDSLRVVYAEQDQALLAEAVRQRLQRAGWNLPPALAFAGQAPDAQGIVFVGRGQALIALTQALASAGRTPYLLAASGQVAGALPQLAPQWSQRLFLAYPVVPGDWTEAGRASLAALQQRQGLDARQAALQVNTLCALRLLAEALKQVGRDASRERLVSALEGLHDVDTGLTPLLGFGPGRRQGMAGAHVVAVGLPGPRFAHVAQYRPLPDSP</sequence>
<reference evidence="1" key="1">
    <citation type="submission" date="2023-07" db="EMBL/GenBank/DDBJ databases">
        <title>Sorghum-associated microbial communities from plants grown in Nebraska, USA.</title>
        <authorList>
            <person name="Schachtman D."/>
        </authorList>
    </citation>
    <scope>NUCLEOTIDE SEQUENCE</scope>
    <source>
        <strain evidence="1">BE56</strain>
    </source>
</reference>
<dbReference type="Proteomes" id="UP001259587">
    <property type="component" value="Unassembled WGS sequence"/>
</dbReference>
<proteinExistence type="predicted"/>
<comment type="caution">
    <text evidence="1">The sequence shown here is derived from an EMBL/GenBank/DDBJ whole genome shotgun (WGS) entry which is preliminary data.</text>
</comment>
<protein>
    <submittedName>
        <fullName evidence="1">ABC-type branched-subunit amino acid transport system substrate-binding protein</fullName>
    </submittedName>
</protein>